<reference evidence="1 2" key="1">
    <citation type="journal article" date="2006" name="Nature">
        <title>Global trends of whole-genome duplications revealed by the ciliate Paramecium tetraurelia.</title>
        <authorList>
            <consortium name="Genoscope"/>
            <person name="Aury J.-M."/>
            <person name="Jaillon O."/>
            <person name="Duret L."/>
            <person name="Noel B."/>
            <person name="Jubin C."/>
            <person name="Porcel B.M."/>
            <person name="Segurens B."/>
            <person name="Daubin V."/>
            <person name="Anthouard V."/>
            <person name="Aiach N."/>
            <person name="Arnaiz O."/>
            <person name="Billaut A."/>
            <person name="Beisson J."/>
            <person name="Blanc I."/>
            <person name="Bouhouche K."/>
            <person name="Camara F."/>
            <person name="Duharcourt S."/>
            <person name="Guigo R."/>
            <person name="Gogendeau D."/>
            <person name="Katinka M."/>
            <person name="Keller A.-M."/>
            <person name="Kissmehl R."/>
            <person name="Klotz C."/>
            <person name="Koll F."/>
            <person name="Le Moue A."/>
            <person name="Lepere C."/>
            <person name="Malinsky S."/>
            <person name="Nowacki M."/>
            <person name="Nowak J.K."/>
            <person name="Plattner H."/>
            <person name="Poulain J."/>
            <person name="Ruiz F."/>
            <person name="Serrano V."/>
            <person name="Zagulski M."/>
            <person name="Dessen P."/>
            <person name="Betermier M."/>
            <person name="Weissenbach J."/>
            <person name="Scarpelli C."/>
            <person name="Schachter V."/>
            <person name="Sperling L."/>
            <person name="Meyer E."/>
            <person name="Cohen J."/>
            <person name="Wincker P."/>
        </authorList>
    </citation>
    <scope>NUCLEOTIDE SEQUENCE [LARGE SCALE GENOMIC DNA]</scope>
    <source>
        <strain evidence="1 2">Stock d4-2</strain>
    </source>
</reference>
<name>A0DRU9_PARTE</name>
<dbReference type="KEGG" id="ptm:GSPATT00039724001"/>
<feature type="non-terminal residue" evidence="1">
    <location>
        <position position="1"/>
    </location>
</feature>
<keyword evidence="2" id="KW-1185">Reference proteome</keyword>
<dbReference type="InParanoid" id="A0DRU9"/>
<dbReference type="EMBL" id="CT868544">
    <property type="protein sequence ID" value="CAK85766.1"/>
    <property type="molecule type" value="Genomic_DNA"/>
</dbReference>
<accession>A0DRU9</accession>
<dbReference type="RefSeq" id="XP_001453163.1">
    <property type="nucleotide sequence ID" value="XM_001453126.1"/>
</dbReference>
<gene>
    <name evidence="1" type="ORF">GSPATT00039724001</name>
</gene>
<dbReference type="GeneID" id="5038951"/>
<dbReference type="Proteomes" id="UP000000600">
    <property type="component" value="Unassembled WGS sequence"/>
</dbReference>
<protein>
    <submittedName>
        <fullName evidence="1">Uncharacterized protein</fullName>
    </submittedName>
</protein>
<dbReference type="AlphaFoldDB" id="A0DRU9"/>
<proteinExistence type="predicted"/>
<dbReference type="HOGENOM" id="CLU_2783756_0_0_1"/>
<sequence>SEQILREVFDNYEYYVKLEKKLLYDERKQKRVYKIIDQLRHDQVREDHMNKNSLKLRFYLRKVLLTMVQ</sequence>
<organism evidence="1 2">
    <name type="scientific">Paramecium tetraurelia</name>
    <dbReference type="NCBI Taxonomy" id="5888"/>
    <lineage>
        <taxon>Eukaryota</taxon>
        <taxon>Sar</taxon>
        <taxon>Alveolata</taxon>
        <taxon>Ciliophora</taxon>
        <taxon>Intramacronucleata</taxon>
        <taxon>Oligohymenophorea</taxon>
        <taxon>Peniculida</taxon>
        <taxon>Parameciidae</taxon>
        <taxon>Paramecium</taxon>
    </lineage>
</organism>
<evidence type="ECO:0000313" key="2">
    <source>
        <dbReference type="Proteomes" id="UP000000600"/>
    </source>
</evidence>
<evidence type="ECO:0000313" key="1">
    <source>
        <dbReference type="EMBL" id="CAK85766.1"/>
    </source>
</evidence>